<dbReference type="Pfam" id="PF13478">
    <property type="entry name" value="XdhC_C"/>
    <property type="match status" value="1"/>
</dbReference>
<dbReference type="AlphaFoldDB" id="A0A222E7K5"/>
<gene>
    <name evidence="3" type="ORF">ANTHELSMS3_03535</name>
</gene>
<dbReference type="OrthoDB" id="5242066at2"/>
<dbReference type="Gene3D" id="3.40.50.720">
    <property type="entry name" value="NAD(P)-binding Rossmann-like Domain"/>
    <property type="match status" value="1"/>
</dbReference>
<protein>
    <submittedName>
        <fullName evidence="3">XdhC Rossmann domain protein</fullName>
    </submittedName>
</protein>
<sequence length="276" mass="28342">MDPFDIFDTVAALRAAGRPFCVVTVVRTEAATSARPGAKAVVTETGEIIGHLGGACVTRAVREAGQAALDSGAPRVIRVKPSETVVALRDADGAEVYKSGCPSGGTVELMIDPFALPPVICIFGEGPIARAVAGHGALAGYRVSLAEGVACDAKVMRFEGMDLSGLTLGARDFVVVASQGQRDLACLQAALDSGAGRVSMVASKKKAAALCTRLLEGGMEEARLGRLKAPAGLDIGAVDPAEIALSIMAEIVAWRREARDLAMAQEGVSTRGQIVG</sequence>
<dbReference type="EMBL" id="CP022540">
    <property type="protein sequence ID" value="ASP22162.1"/>
    <property type="molecule type" value="Genomic_DNA"/>
</dbReference>
<accession>A0A222E7K5</accession>
<name>A0A222E7K5_9RHOB</name>
<evidence type="ECO:0000259" key="1">
    <source>
        <dbReference type="Pfam" id="PF02625"/>
    </source>
</evidence>
<dbReference type="InterPro" id="IPR052698">
    <property type="entry name" value="MoCofactor_Util/Proc"/>
</dbReference>
<dbReference type="Proteomes" id="UP000203589">
    <property type="component" value="Chromosome"/>
</dbReference>
<evidence type="ECO:0000313" key="3">
    <source>
        <dbReference type="EMBL" id="ASP22162.1"/>
    </source>
</evidence>
<evidence type="ECO:0000259" key="2">
    <source>
        <dbReference type="Pfam" id="PF13478"/>
    </source>
</evidence>
<organism evidence="3 4">
    <name type="scientific">Antarctobacter heliothermus</name>
    <dbReference type="NCBI Taxonomy" id="74033"/>
    <lineage>
        <taxon>Bacteria</taxon>
        <taxon>Pseudomonadati</taxon>
        <taxon>Pseudomonadota</taxon>
        <taxon>Alphaproteobacteria</taxon>
        <taxon>Rhodobacterales</taxon>
        <taxon>Roseobacteraceae</taxon>
        <taxon>Antarctobacter</taxon>
    </lineage>
</organism>
<dbReference type="RefSeq" id="WP_094035990.1">
    <property type="nucleotide sequence ID" value="NZ_CP022540.1"/>
</dbReference>
<evidence type="ECO:0000313" key="4">
    <source>
        <dbReference type="Proteomes" id="UP000203589"/>
    </source>
</evidence>
<dbReference type="PANTHER" id="PTHR30388">
    <property type="entry name" value="ALDEHYDE OXIDOREDUCTASE MOLYBDENUM COFACTOR ASSEMBLY PROTEIN"/>
    <property type="match status" value="1"/>
</dbReference>
<reference evidence="3 4" key="1">
    <citation type="submission" date="2017-07" db="EMBL/GenBank/DDBJ databases">
        <title>Genome Sequence of Antarctobacter heliothermus Strain SMS3 Isolated from a culture of the Diatom Skeletonema marinoi.</title>
        <authorList>
            <person name="Topel M."/>
            <person name="Pinder M.I.M."/>
            <person name="Johansson O.N."/>
            <person name="Kourtchenko O."/>
            <person name="Godhe A."/>
            <person name="Clarke A.K."/>
        </authorList>
    </citation>
    <scope>NUCLEOTIDE SEQUENCE [LARGE SCALE GENOMIC DNA]</scope>
    <source>
        <strain evidence="3 4">SMS3</strain>
    </source>
</reference>
<feature type="domain" description="XdhC- CoxI" evidence="1">
    <location>
        <begin position="13"/>
        <end position="79"/>
    </location>
</feature>
<dbReference type="InterPro" id="IPR003777">
    <property type="entry name" value="XdhC_CoxI"/>
</dbReference>
<feature type="domain" description="XdhC Rossmann" evidence="2">
    <location>
        <begin position="121"/>
        <end position="251"/>
    </location>
</feature>
<dbReference type="InterPro" id="IPR027051">
    <property type="entry name" value="XdhC_Rossmann_dom"/>
</dbReference>
<dbReference type="Pfam" id="PF02625">
    <property type="entry name" value="XdhC_CoxI"/>
    <property type="match status" value="1"/>
</dbReference>
<keyword evidence="4" id="KW-1185">Reference proteome</keyword>
<dbReference type="PANTHER" id="PTHR30388:SF6">
    <property type="entry name" value="XANTHINE DEHYDROGENASE SUBUNIT A-RELATED"/>
    <property type="match status" value="1"/>
</dbReference>
<proteinExistence type="predicted"/>
<dbReference type="KEGG" id="aht:ANTHELSMS3_03535"/>